<dbReference type="Gene3D" id="3.30.830.10">
    <property type="entry name" value="Metalloenzyme, LuxS/M16 peptidase-like"/>
    <property type="match status" value="2"/>
</dbReference>
<evidence type="ECO:0000256" key="2">
    <source>
        <dbReference type="ARBA" id="ARBA00007261"/>
    </source>
</evidence>
<name>X6MIP8_RETFI</name>
<dbReference type="GO" id="GO:0046872">
    <property type="term" value="F:metal ion binding"/>
    <property type="evidence" value="ECO:0007669"/>
    <property type="project" value="InterPro"/>
</dbReference>
<dbReference type="InterPro" id="IPR050361">
    <property type="entry name" value="MPP/UQCRC_Complex"/>
</dbReference>
<dbReference type="Pfam" id="PF05193">
    <property type="entry name" value="Peptidase_M16_C"/>
    <property type="match status" value="1"/>
</dbReference>
<dbReference type="InterPro" id="IPR007863">
    <property type="entry name" value="Peptidase_M16_C"/>
</dbReference>
<dbReference type="AlphaFoldDB" id="X6MIP8"/>
<dbReference type="OMA" id="IASHMSP"/>
<protein>
    <recommendedName>
        <fullName evidence="3">Peptidase M16 C-terminal domain-containing protein</fullName>
    </recommendedName>
</protein>
<gene>
    <name evidence="4" type="ORF">RFI_23610</name>
</gene>
<dbReference type="PANTHER" id="PTHR11851">
    <property type="entry name" value="METALLOPROTEASE"/>
    <property type="match status" value="1"/>
</dbReference>
<dbReference type="EMBL" id="ASPP01020405">
    <property type="protein sequence ID" value="ETO13759.1"/>
    <property type="molecule type" value="Genomic_DNA"/>
</dbReference>
<comment type="function">
    <text evidence="1">Substrate recognition and binding subunit of the essential mitochondrial processing protease (MPP), which cleaves the mitochondrial sequence off newly imported precursors proteins.</text>
</comment>
<evidence type="ECO:0000256" key="1">
    <source>
        <dbReference type="ARBA" id="ARBA00002123"/>
    </source>
</evidence>
<evidence type="ECO:0000259" key="3">
    <source>
        <dbReference type="Pfam" id="PF05193"/>
    </source>
</evidence>
<feature type="domain" description="Peptidase M16 C-terminal" evidence="3">
    <location>
        <begin position="51"/>
        <end position="212"/>
    </location>
</feature>
<dbReference type="InterPro" id="IPR011249">
    <property type="entry name" value="Metalloenz_LuxS/M16"/>
</dbReference>
<evidence type="ECO:0000313" key="4">
    <source>
        <dbReference type="EMBL" id="ETO13759.1"/>
    </source>
</evidence>
<organism evidence="4 5">
    <name type="scientific">Reticulomyxa filosa</name>
    <dbReference type="NCBI Taxonomy" id="46433"/>
    <lineage>
        <taxon>Eukaryota</taxon>
        <taxon>Sar</taxon>
        <taxon>Rhizaria</taxon>
        <taxon>Retaria</taxon>
        <taxon>Foraminifera</taxon>
        <taxon>Monothalamids</taxon>
        <taxon>Reticulomyxidae</taxon>
        <taxon>Reticulomyxa</taxon>
    </lineage>
</organism>
<dbReference type="SUPFAM" id="SSF63411">
    <property type="entry name" value="LuxS/MPP-like metallohydrolase"/>
    <property type="match status" value="2"/>
</dbReference>
<reference evidence="4 5" key="1">
    <citation type="journal article" date="2013" name="Curr. Biol.">
        <title>The Genome of the Foraminiferan Reticulomyxa filosa.</title>
        <authorList>
            <person name="Glockner G."/>
            <person name="Hulsmann N."/>
            <person name="Schleicher M."/>
            <person name="Noegel A.A."/>
            <person name="Eichinger L."/>
            <person name="Gallinger C."/>
            <person name="Pawlowski J."/>
            <person name="Sierra R."/>
            <person name="Euteneuer U."/>
            <person name="Pillet L."/>
            <person name="Moustafa A."/>
            <person name="Platzer M."/>
            <person name="Groth M."/>
            <person name="Szafranski K."/>
            <person name="Schliwa M."/>
        </authorList>
    </citation>
    <scope>NUCLEOTIDE SEQUENCE [LARGE SCALE GENOMIC DNA]</scope>
</reference>
<proteinExistence type="inferred from homology"/>
<dbReference type="OrthoDB" id="277191at2759"/>
<keyword evidence="5" id="KW-1185">Reference proteome</keyword>
<accession>X6MIP8</accession>
<dbReference type="Proteomes" id="UP000023152">
    <property type="component" value="Unassembled WGS sequence"/>
</dbReference>
<evidence type="ECO:0000313" key="5">
    <source>
        <dbReference type="Proteomes" id="UP000023152"/>
    </source>
</evidence>
<sequence length="239" mass="26947">MKQLHKEYLWRRGDVMKSAEHEIPEYMHQASYQGNTIGLPLFCDHNSIKKMTGELINEYIKVFYQPNRLVVVGTGVNHSEFERLAAQIFGDIRSDPQFGSFESEKARYTGGQMKFKYDFGAEDHDTHLALCFETENWHSPDLMALCVLNMLMGGGGSFSAGGPGKGMYTRLYRDVLGVHSWINHISCSHSIFDDTGIFGFYGHTDPEHAGDLTGLCMCVCVYTLELGLSINVNRITLKK</sequence>
<comment type="caution">
    <text evidence="4">The sequence shown here is derived from an EMBL/GenBank/DDBJ whole genome shotgun (WGS) entry which is preliminary data.</text>
</comment>
<dbReference type="PANTHER" id="PTHR11851:SF49">
    <property type="entry name" value="MITOCHONDRIAL-PROCESSING PEPTIDASE SUBUNIT ALPHA"/>
    <property type="match status" value="1"/>
</dbReference>
<dbReference type="GO" id="GO:0005739">
    <property type="term" value="C:mitochondrion"/>
    <property type="evidence" value="ECO:0007669"/>
    <property type="project" value="TreeGrafter"/>
</dbReference>
<comment type="similarity">
    <text evidence="2">Belongs to the peptidase M16 family.</text>
</comment>